<dbReference type="InterPro" id="IPR012675">
    <property type="entry name" value="Beta-grasp_dom_sf"/>
</dbReference>
<proteinExistence type="inferred from homology"/>
<dbReference type="GO" id="GO:0006777">
    <property type="term" value="P:Mo-molybdopterin cofactor biosynthetic process"/>
    <property type="evidence" value="ECO:0007669"/>
    <property type="project" value="InterPro"/>
</dbReference>
<dbReference type="GO" id="GO:1990133">
    <property type="term" value="C:molybdopterin adenylyltransferase complex"/>
    <property type="evidence" value="ECO:0007669"/>
    <property type="project" value="TreeGrafter"/>
</dbReference>
<dbReference type="InterPro" id="IPR044672">
    <property type="entry name" value="MOCS2A"/>
</dbReference>
<evidence type="ECO:0000256" key="3">
    <source>
        <dbReference type="ARBA" id="ARBA00024247"/>
    </source>
</evidence>
<comment type="similarity">
    <text evidence="2">Belongs to the MoaD family.</text>
</comment>
<dbReference type="PANTHER" id="PTHR33359:SF1">
    <property type="entry name" value="MOLYBDOPTERIN SYNTHASE SULFUR CARRIER SUBUNIT"/>
    <property type="match status" value="1"/>
</dbReference>
<evidence type="ECO:0000256" key="1">
    <source>
        <dbReference type="ARBA" id="ARBA00022741"/>
    </source>
</evidence>
<dbReference type="GO" id="GO:0000166">
    <property type="term" value="F:nucleotide binding"/>
    <property type="evidence" value="ECO:0007669"/>
    <property type="project" value="UniProtKB-KW"/>
</dbReference>
<dbReference type="EMBL" id="MGDD01000177">
    <property type="protein sequence ID" value="OGL45432.1"/>
    <property type="molecule type" value="Genomic_DNA"/>
</dbReference>
<evidence type="ECO:0000313" key="5">
    <source>
        <dbReference type="Proteomes" id="UP000179266"/>
    </source>
</evidence>
<evidence type="ECO:0000313" key="4">
    <source>
        <dbReference type="EMBL" id="OGL45432.1"/>
    </source>
</evidence>
<dbReference type="PANTHER" id="PTHR33359">
    <property type="entry name" value="MOLYBDOPTERIN SYNTHASE SULFUR CARRIER SUBUNIT"/>
    <property type="match status" value="1"/>
</dbReference>
<dbReference type="UniPathway" id="UPA00344"/>
<sequence>MIIAVRFYAISREIAGTDQIKIELKEPACVGDAVDAVLTKYPKLGSLKNHLRYAIDNDFADLTQKLKNNQELCVIPPVSGG</sequence>
<dbReference type="AlphaFoldDB" id="A0A1F7RV57"/>
<dbReference type="Pfam" id="PF02597">
    <property type="entry name" value="ThiS"/>
    <property type="match status" value="1"/>
</dbReference>
<accession>A0A1F7RV57</accession>
<name>A0A1F7RV57_9BACT</name>
<reference evidence="4 5" key="1">
    <citation type="journal article" date="2016" name="Nat. Commun.">
        <title>Thousands of microbial genomes shed light on interconnected biogeochemical processes in an aquifer system.</title>
        <authorList>
            <person name="Anantharaman K."/>
            <person name="Brown C.T."/>
            <person name="Hug L.A."/>
            <person name="Sharon I."/>
            <person name="Castelle C.J."/>
            <person name="Probst A.J."/>
            <person name="Thomas B.C."/>
            <person name="Singh A."/>
            <person name="Wilkins M.J."/>
            <person name="Karaoz U."/>
            <person name="Brodie E.L."/>
            <person name="Williams K.H."/>
            <person name="Hubbard S.S."/>
            <person name="Banfield J.F."/>
        </authorList>
    </citation>
    <scope>NUCLEOTIDE SEQUENCE [LARGE SCALE GENOMIC DNA]</scope>
</reference>
<dbReference type="Proteomes" id="UP000179266">
    <property type="component" value="Unassembled WGS sequence"/>
</dbReference>
<gene>
    <name evidence="4" type="ORF">A2161_03320</name>
</gene>
<dbReference type="CDD" id="cd00754">
    <property type="entry name" value="Ubl_MoaD"/>
    <property type="match status" value="1"/>
</dbReference>
<dbReference type="InterPro" id="IPR003749">
    <property type="entry name" value="ThiS/MoaD-like"/>
</dbReference>
<keyword evidence="1" id="KW-0547">Nucleotide-binding</keyword>
<comment type="caution">
    <text evidence="4">The sequence shown here is derived from an EMBL/GenBank/DDBJ whole genome shotgun (WGS) entry which is preliminary data.</text>
</comment>
<dbReference type="SUPFAM" id="SSF54285">
    <property type="entry name" value="MoaD/ThiS"/>
    <property type="match status" value="1"/>
</dbReference>
<protein>
    <recommendedName>
        <fullName evidence="3">Molybdopterin synthase sulfur carrier subunit</fullName>
    </recommendedName>
</protein>
<dbReference type="InterPro" id="IPR016155">
    <property type="entry name" value="Mopterin_synth/thiamin_S_b"/>
</dbReference>
<dbReference type="Gene3D" id="3.10.20.30">
    <property type="match status" value="1"/>
</dbReference>
<organism evidence="4 5">
    <name type="scientific">Candidatus Schekmanbacteria bacterium RBG_13_48_7</name>
    <dbReference type="NCBI Taxonomy" id="1817878"/>
    <lineage>
        <taxon>Bacteria</taxon>
        <taxon>Candidatus Schekmaniibacteriota</taxon>
    </lineage>
</organism>
<evidence type="ECO:0000256" key="2">
    <source>
        <dbReference type="ARBA" id="ARBA00024200"/>
    </source>
</evidence>